<comment type="caution">
    <text evidence="15">The sequence shown here is derived from an EMBL/GenBank/DDBJ whole genome shotgun (WGS) entry which is preliminary data.</text>
</comment>
<evidence type="ECO:0000256" key="4">
    <source>
        <dbReference type="ARBA" id="ARBA00022737"/>
    </source>
</evidence>
<feature type="compositionally biased region" description="Basic and acidic residues" evidence="11">
    <location>
        <begin position="63"/>
        <end position="89"/>
    </location>
</feature>
<keyword evidence="7" id="KW-0378">Hydrolase</keyword>
<dbReference type="SMART" id="SM00490">
    <property type="entry name" value="HELICc"/>
    <property type="match status" value="1"/>
</dbReference>
<dbReference type="InterPro" id="IPR001965">
    <property type="entry name" value="Znf_PHD"/>
</dbReference>
<dbReference type="Gene3D" id="3.40.50.10810">
    <property type="entry name" value="Tandem AAA-ATPase domain"/>
    <property type="match status" value="1"/>
</dbReference>
<evidence type="ECO:0000256" key="3">
    <source>
        <dbReference type="ARBA" id="ARBA00022723"/>
    </source>
</evidence>
<feature type="region of interest" description="Disordered" evidence="11">
    <location>
        <begin position="1377"/>
        <end position="1523"/>
    </location>
</feature>
<dbReference type="InterPro" id="IPR000330">
    <property type="entry name" value="SNF2_N"/>
</dbReference>
<dbReference type="CDD" id="cd18793">
    <property type="entry name" value="SF2_C_SNF"/>
    <property type="match status" value="1"/>
</dbReference>
<evidence type="ECO:0000259" key="13">
    <source>
        <dbReference type="PROSITE" id="PS51192"/>
    </source>
</evidence>
<evidence type="ECO:0000256" key="8">
    <source>
        <dbReference type="ARBA" id="ARBA00022833"/>
    </source>
</evidence>
<dbReference type="PANTHER" id="PTHR45623:SF17">
    <property type="entry name" value="CHROMODOMAIN-HELICASE-DNA-BINDING PROTEIN 3-RELATED"/>
    <property type="match status" value="1"/>
</dbReference>
<dbReference type="Gene3D" id="3.40.50.300">
    <property type="entry name" value="P-loop containing nucleotide triphosphate hydrolases"/>
    <property type="match status" value="1"/>
</dbReference>
<sequence>MDDVEFSNAPVEIVSSDSHVEDVPVAPQSLDNDDDDVESAKCSLGVADNRRDQTSRQSTNDSRGFDVDSQLKNESGEHTPDDLPRRDPRLSHRLEVAISEISLERRNEHSEVYSNIVERVINFLSSRRDKKQYGVEFTDGREDLLSLDELVRYENGKAALDHFREDRNATDMSAAGRKRKDFSEDEWDSIVDNVASDRMDLDDDDDEGDDFDDGVRRAPTRQIRLLRSRESSNRQSLGRNSVSSDNDDGEGSHVSSQPTRRLRERKPQQLKLMEMTFKNSSADQDRDELALDNDKLSDDDGDFFPVISDLGMKKGRPSRTKPRSKRLLMQKSRSTQLAKMGRKTSEDSDIEFEQPRRSSRATRNVTNMQDDSFMDDDSFYIVDDRAPAVPKVISIKEVFQPISPDSSFGSVHMDNCHTCSGTRQRGQLLPCQGCSLVFHKGCIGYRSAREHQATKVGEDNFVLQCKFCIGLYKKRDQNAPAHNMCQGCKKTGKSCAAFSEKKTSRQEEKMREQNEGIDPITPVRSELINNADTVLFRCSICYRGWHQEHLPSTSGESIETDIKTERLKDYSVDWRCNECSTTKYKLHRLVAWRPVKQTDAQQTNPPAFADISEDGKEYLVKWQGTSYAHCTWVPGAWLHGVAAGAMRTAFGKRAAEQDLLKWTTKDAVPDEFLMADVILNAKMELSASNGKSKEADLANISRVTKIFVKFQGLGYDDVVWDSVPSADNPDVYNAFVDAYHEYVEGKFFRTEPYSRIRERIKAYKNQPFVEVESQPDGLKRGKLMGYQIEGLNWLLQNYHHGRSVVLADEMGLGKTVQVVGLVTSLIQDEPRCWPFLIVVPNSTCPNWRREFKQWAPDIRVVTYHGGKESQELAYKYELFPNGSTEMKAQAVIMSYDSAQDPRTQSLFKSVHWAGLVVDEGQRLKSDKNLLYLALQAMKIPFRLLLTGTPLQNNKRELFNLLQFIDETQNAEKLDEEFSVLDKETLPKLHEKIRPYFLRRTKAGVLKFLPPMAQIILPVTMTVIQEKLSKSIMAKNPQLIQAVFANSKMNRKERGSLNNILMQLRKCLCHPFMYSDAIEERHHDPTVLYRNLVEASAKLLLLEIMLPKLKERGHRVLIFSQFLQQLDIIEDFLAGMGYEYRRLDGQISSLEKQRRIDAYNEPGSGIFAFLLSTRAGGVGINLATADTVIIMDPDFNPHQDMQALSRAHRIGQKNKVLCFQLMTKDSVEERIMQVGRKKMALDHALIESMDDDDLAGDDLESILKHGAQALFDDDYQKTAIHYDSTSVDKLLDRTQVEQTATNDEGSAETQFTYARVWANDKLGFEDNQDLGEEQAPEPINSSVWDQILAHREEQARREAEANQEVLGRGARRRMAINYKTNAIDQTQLPDDIGQESDDSSDDFAGADSHDESDDEAQATTKGKKRKLSHIQLKTPTATPIKDVKNNKIDRQSQQSKSKSSSRLAHKKRNPENRRALPIKQARTPTSQTHRANWPNSTNAGPNHRNVSSPPPKPPPDLLGATNRTKDYDHYKRYLKLDSSQGRPPVNIPSTNGTSGTHNAAPQNLAYTVSQRDLAYIAQLHSEAQLRLAIDMVQRSKLNALTKQSHISVLLHRLREISMHNGTRQQ</sequence>
<keyword evidence="5" id="KW-0547">Nucleotide-binding</keyword>
<dbReference type="Gene3D" id="2.40.50.40">
    <property type="match status" value="1"/>
</dbReference>
<dbReference type="InterPro" id="IPR027417">
    <property type="entry name" value="P-loop_NTPase"/>
</dbReference>
<organism evidence="15 16">
    <name type="scientific">Cladobotryum mycophilum</name>
    <dbReference type="NCBI Taxonomy" id="491253"/>
    <lineage>
        <taxon>Eukaryota</taxon>
        <taxon>Fungi</taxon>
        <taxon>Dikarya</taxon>
        <taxon>Ascomycota</taxon>
        <taxon>Pezizomycotina</taxon>
        <taxon>Sordariomycetes</taxon>
        <taxon>Hypocreomycetidae</taxon>
        <taxon>Hypocreales</taxon>
        <taxon>Hypocreaceae</taxon>
        <taxon>Cladobotryum</taxon>
    </lineage>
</organism>
<evidence type="ECO:0000256" key="2">
    <source>
        <dbReference type="ARBA" id="ARBA00011353"/>
    </source>
</evidence>
<keyword evidence="16" id="KW-1185">Reference proteome</keyword>
<evidence type="ECO:0000256" key="7">
    <source>
        <dbReference type="ARBA" id="ARBA00022801"/>
    </source>
</evidence>
<evidence type="ECO:0000313" key="16">
    <source>
        <dbReference type="Proteomes" id="UP001338125"/>
    </source>
</evidence>
<feature type="region of interest" description="Disordered" evidence="11">
    <location>
        <begin position="198"/>
        <end position="268"/>
    </location>
</feature>
<dbReference type="PROSITE" id="PS51194">
    <property type="entry name" value="HELICASE_CTER"/>
    <property type="match status" value="1"/>
</dbReference>
<dbReference type="SUPFAM" id="SSF57903">
    <property type="entry name" value="FYVE/PHD zinc finger"/>
    <property type="match status" value="1"/>
</dbReference>
<dbReference type="Pfam" id="PF23615">
    <property type="entry name" value="Chromo_MIT1"/>
    <property type="match status" value="1"/>
</dbReference>
<dbReference type="PROSITE" id="PS50013">
    <property type="entry name" value="CHROMO_2"/>
    <property type="match status" value="1"/>
</dbReference>
<name>A0ABR0S531_9HYPO</name>
<feature type="compositionally biased region" description="Basic and acidic residues" evidence="11">
    <location>
        <begin position="1440"/>
        <end position="1449"/>
    </location>
</feature>
<dbReference type="InterPro" id="IPR049730">
    <property type="entry name" value="SNF2/RAD54-like_C"/>
</dbReference>
<protein>
    <submittedName>
        <fullName evidence="15">Chromatin remodeling factor mit1</fullName>
    </submittedName>
</protein>
<dbReference type="Pfam" id="PF00271">
    <property type="entry name" value="Helicase_C"/>
    <property type="match status" value="1"/>
</dbReference>
<dbReference type="Proteomes" id="UP001338125">
    <property type="component" value="Unassembled WGS sequence"/>
</dbReference>
<dbReference type="InterPro" id="IPR056616">
    <property type="entry name" value="Chromo_MIT1"/>
</dbReference>
<comment type="subunit">
    <text evidence="2">Component of the NuA4 histone acetyltransferase complex.</text>
</comment>
<accession>A0ABR0S531</accession>
<evidence type="ECO:0000256" key="10">
    <source>
        <dbReference type="ARBA" id="ARBA00023242"/>
    </source>
</evidence>
<dbReference type="InterPro" id="IPR023780">
    <property type="entry name" value="Chromo_domain"/>
</dbReference>
<dbReference type="SMART" id="SM00298">
    <property type="entry name" value="CHROMO"/>
    <property type="match status" value="2"/>
</dbReference>
<dbReference type="InterPro" id="IPR055565">
    <property type="entry name" value="DUF7141"/>
</dbReference>
<feature type="compositionally biased region" description="Acidic residues" evidence="11">
    <location>
        <begin position="200"/>
        <end position="212"/>
    </location>
</feature>
<dbReference type="SMART" id="SM00487">
    <property type="entry name" value="DEXDc"/>
    <property type="match status" value="1"/>
</dbReference>
<dbReference type="PROSITE" id="PS51192">
    <property type="entry name" value="HELICASE_ATP_BIND_1"/>
    <property type="match status" value="1"/>
</dbReference>
<dbReference type="PANTHER" id="PTHR45623">
    <property type="entry name" value="CHROMODOMAIN-HELICASE-DNA-BINDING PROTEIN 3-RELATED-RELATED"/>
    <property type="match status" value="1"/>
</dbReference>
<feature type="domain" description="Helicase C-terminal" evidence="14">
    <location>
        <begin position="1100"/>
        <end position="1259"/>
    </location>
</feature>
<dbReference type="InterPro" id="IPR011011">
    <property type="entry name" value="Znf_FYVE_PHD"/>
</dbReference>
<feature type="compositionally biased region" description="Polar residues" evidence="11">
    <location>
        <begin position="1481"/>
        <end position="1506"/>
    </location>
</feature>
<dbReference type="Pfam" id="PF00385">
    <property type="entry name" value="Chromo"/>
    <property type="match status" value="1"/>
</dbReference>
<keyword evidence="3" id="KW-0479">Metal-binding</keyword>
<evidence type="ECO:0000256" key="6">
    <source>
        <dbReference type="ARBA" id="ARBA00022771"/>
    </source>
</evidence>
<gene>
    <name evidence="15" type="ORF">PT974_11390</name>
</gene>
<feature type="region of interest" description="Disordered" evidence="11">
    <location>
        <begin position="307"/>
        <end position="362"/>
    </location>
</feature>
<dbReference type="InterPro" id="IPR041684">
    <property type="entry name" value="Znf-PHD-like"/>
</dbReference>
<evidence type="ECO:0000259" key="14">
    <source>
        <dbReference type="PROSITE" id="PS51194"/>
    </source>
</evidence>
<feature type="region of interest" description="Disordered" evidence="11">
    <location>
        <begin position="1537"/>
        <end position="1557"/>
    </location>
</feature>
<dbReference type="Pfam" id="PF15446">
    <property type="entry name" value="zf-PHD-like"/>
    <property type="match status" value="1"/>
</dbReference>
<dbReference type="EMBL" id="JAVFKD010000016">
    <property type="protein sequence ID" value="KAK5987266.1"/>
    <property type="molecule type" value="Genomic_DNA"/>
</dbReference>
<dbReference type="CDD" id="cd18660">
    <property type="entry name" value="CD1_tandem"/>
    <property type="match status" value="1"/>
</dbReference>
<reference evidence="15 16" key="1">
    <citation type="submission" date="2024-01" db="EMBL/GenBank/DDBJ databases">
        <title>Complete genome of Cladobotryum mycophilum ATHUM6906.</title>
        <authorList>
            <person name="Christinaki A.C."/>
            <person name="Myridakis A.I."/>
            <person name="Kouvelis V.N."/>
        </authorList>
    </citation>
    <scope>NUCLEOTIDE SEQUENCE [LARGE SCALE GENOMIC DNA]</scope>
    <source>
        <strain evidence="15 16">ATHUM6906</strain>
    </source>
</reference>
<feature type="compositionally biased region" description="Low complexity" evidence="11">
    <location>
        <begin position="1450"/>
        <end position="1460"/>
    </location>
</feature>
<dbReference type="CDD" id="cd17919">
    <property type="entry name" value="DEXHc_Snf"/>
    <property type="match status" value="1"/>
</dbReference>
<feature type="region of interest" description="Disordered" evidence="11">
    <location>
        <begin position="1"/>
        <end position="89"/>
    </location>
</feature>
<feature type="compositionally biased region" description="Basic residues" evidence="11">
    <location>
        <begin position="313"/>
        <end position="328"/>
    </location>
</feature>
<dbReference type="InterPro" id="IPR014001">
    <property type="entry name" value="Helicase_ATP-bd"/>
</dbReference>
<feature type="compositionally biased region" description="Polar residues" evidence="11">
    <location>
        <begin position="233"/>
        <end position="244"/>
    </location>
</feature>
<feature type="domain" description="Chromo" evidence="12">
    <location>
        <begin position="584"/>
        <end position="634"/>
    </location>
</feature>
<keyword evidence="10" id="KW-0539">Nucleus</keyword>
<keyword evidence="4" id="KW-0677">Repeat</keyword>
<evidence type="ECO:0000256" key="5">
    <source>
        <dbReference type="ARBA" id="ARBA00022741"/>
    </source>
</evidence>
<comment type="subcellular location">
    <subcellularLocation>
        <location evidence="1">Nucleus</location>
    </subcellularLocation>
</comment>
<dbReference type="SUPFAM" id="SSF54160">
    <property type="entry name" value="Chromo domain-like"/>
    <property type="match status" value="1"/>
</dbReference>
<keyword evidence="8" id="KW-0862">Zinc</keyword>
<feature type="compositionally biased region" description="Polar residues" evidence="11">
    <location>
        <begin position="1377"/>
        <end position="1387"/>
    </location>
</feature>
<dbReference type="InterPro" id="IPR038718">
    <property type="entry name" value="SNF2-like_sf"/>
</dbReference>
<dbReference type="Pfam" id="PF00176">
    <property type="entry name" value="SNF2-rel_dom"/>
    <property type="match status" value="1"/>
</dbReference>
<keyword evidence="9" id="KW-0067">ATP-binding</keyword>
<evidence type="ECO:0000256" key="11">
    <source>
        <dbReference type="SAM" id="MobiDB-lite"/>
    </source>
</evidence>
<dbReference type="InterPro" id="IPR016197">
    <property type="entry name" value="Chromo-like_dom_sf"/>
</dbReference>
<feature type="compositionally biased region" description="Acidic residues" evidence="11">
    <location>
        <begin position="1391"/>
        <end position="1400"/>
    </location>
</feature>
<evidence type="ECO:0000256" key="9">
    <source>
        <dbReference type="ARBA" id="ARBA00022840"/>
    </source>
</evidence>
<dbReference type="InterPro" id="IPR001650">
    <property type="entry name" value="Helicase_C-like"/>
</dbReference>
<keyword evidence="6" id="KW-0863">Zinc-finger</keyword>
<dbReference type="InterPro" id="IPR000953">
    <property type="entry name" value="Chromo/chromo_shadow_dom"/>
</dbReference>
<evidence type="ECO:0000256" key="1">
    <source>
        <dbReference type="ARBA" id="ARBA00004123"/>
    </source>
</evidence>
<dbReference type="SUPFAM" id="SSF52540">
    <property type="entry name" value="P-loop containing nucleoside triphosphate hydrolases"/>
    <property type="match status" value="2"/>
</dbReference>
<proteinExistence type="predicted"/>
<dbReference type="SMART" id="SM00249">
    <property type="entry name" value="PHD"/>
    <property type="match status" value="2"/>
</dbReference>
<evidence type="ECO:0000259" key="12">
    <source>
        <dbReference type="PROSITE" id="PS50013"/>
    </source>
</evidence>
<dbReference type="Pfam" id="PF23614">
    <property type="entry name" value="DUF7141"/>
    <property type="match status" value="1"/>
</dbReference>
<evidence type="ECO:0000313" key="15">
    <source>
        <dbReference type="EMBL" id="KAK5987266.1"/>
    </source>
</evidence>
<feature type="domain" description="Helicase ATP-binding" evidence="13">
    <location>
        <begin position="795"/>
        <end position="967"/>
    </location>
</feature>